<accession>A0A172T0X4</accession>
<reference evidence="1 2" key="1">
    <citation type="submission" date="2014-08" db="EMBL/GenBank/DDBJ databases">
        <title>Fervidobacterium pennivorans DYC genome.</title>
        <authorList>
            <person name="Wushke S."/>
        </authorList>
    </citation>
    <scope>NUCLEOTIDE SEQUENCE [LARGE SCALE GENOMIC DNA]</scope>
    <source>
        <strain evidence="1 2">DYC</strain>
    </source>
</reference>
<dbReference type="EMBL" id="CP011393">
    <property type="protein sequence ID" value="ANE40651.1"/>
    <property type="molecule type" value="Genomic_DNA"/>
</dbReference>
<organism evidence="1 2">
    <name type="scientific">Fervidobacterium pennivorans</name>
    <dbReference type="NCBI Taxonomy" id="93466"/>
    <lineage>
        <taxon>Bacteria</taxon>
        <taxon>Thermotogati</taxon>
        <taxon>Thermotogota</taxon>
        <taxon>Thermotogae</taxon>
        <taxon>Thermotogales</taxon>
        <taxon>Fervidobacteriaceae</taxon>
        <taxon>Fervidobacterium</taxon>
    </lineage>
</organism>
<dbReference type="OrthoDB" id="39995at2"/>
<sequence length="400" mass="44719">MKSLMCKIFFVSLLILIIVSNNLFALQTSFSTNFSVAYDFSAENVGTSFSTEFRMNPSALGKDFDFSASLNGSNLESARLTFTIEGAKVNLYKNTGFIKASDPLVLYKYDSGKDGVEIQTSHFKVVFSDVVMYADMKIPFMNTNLLFGKRDEKFDTALYGFLKVSGLNVNYEFVLQDVKNFDIKNSVGMVSVAEGNYNWGVRYLLAGATNTSLALSPQYISNQNIVSAWYKFGSQPAFNTYVNTNFSFEKFSDDVLKNTEVGMDINYGGAFVNLKKTGFADVTGAMPTEWGKFNVSLGTTFSFMNFSGKFAYSFGKPAHNVVNTIGEVYYVELGRSFGNINLFAKYQKIIGYYEEKDFFFGELKFTGFQNADFAIQIGNGDFAGDNPFKPVVAFKINAWW</sequence>
<dbReference type="AlphaFoldDB" id="A0A172T0X4"/>
<evidence type="ECO:0000313" key="2">
    <source>
        <dbReference type="Proteomes" id="UP000077096"/>
    </source>
</evidence>
<dbReference type="PATRIC" id="fig|93466.3.peg.73"/>
<dbReference type="KEGG" id="fng:JM64_00375"/>
<protein>
    <submittedName>
        <fullName evidence="1">Uncharacterized protein</fullName>
    </submittedName>
</protein>
<dbReference type="Proteomes" id="UP000077096">
    <property type="component" value="Chromosome"/>
</dbReference>
<proteinExistence type="predicted"/>
<gene>
    <name evidence="1" type="ORF">JM64_00375</name>
</gene>
<evidence type="ECO:0000313" key="1">
    <source>
        <dbReference type="EMBL" id="ANE40651.1"/>
    </source>
</evidence>
<name>A0A172T0X4_FERPE</name>